<evidence type="ECO:0000313" key="4">
    <source>
        <dbReference type="Proteomes" id="UP000273675"/>
    </source>
</evidence>
<dbReference type="Pfam" id="PF01642">
    <property type="entry name" value="MM_CoA_mutase"/>
    <property type="match status" value="1"/>
</dbReference>
<accession>A0A495D290</accession>
<dbReference type="GO" id="GO:0005737">
    <property type="term" value="C:cytoplasm"/>
    <property type="evidence" value="ECO:0007669"/>
    <property type="project" value="TreeGrafter"/>
</dbReference>
<comment type="caution">
    <text evidence="3">The sequence shown here is derived from an EMBL/GenBank/DDBJ whole genome shotgun (WGS) entry which is preliminary data.</text>
</comment>
<evidence type="ECO:0000313" key="3">
    <source>
        <dbReference type="EMBL" id="RKQ95657.1"/>
    </source>
</evidence>
<protein>
    <submittedName>
        <fullName evidence="3">Methylmalonyl-CoA mutase</fullName>
    </submittedName>
</protein>
<dbReference type="RefSeq" id="WP_121212123.1">
    <property type="nucleotide sequence ID" value="NZ_RBIM01000006.1"/>
</dbReference>
<feature type="domain" description="Methylmalonyl-CoA mutase alpha/beta chain catalytic" evidence="2">
    <location>
        <begin position="71"/>
        <end position="447"/>
    </location>
</feature>
<dbReference type="PANTHER" id="PTHR48101">
    <property type="entry name" value="METHYLMALONYL-COA MUTASE, MITOCHONDRIAL-RELATED"/>
    <property type="match status" value="1"/>
</dbReference>
<reference evidence="3 4" key="1">
    <citation type="submission" date="2018-10" db="EMBL/GenBank/DDBJ databases">
        <title>Genomic Encyclopedia of Type Strains, Phase IV (KMG-IV): sequencing the most valuable type-strain genomes for metagenomic binning, comparative biology and taxonomic classification.</title>
        <authorList>
            <person name="Goeker M."/>
        </authorList>
    </citation>
    <scope>NUCLEOTIDE SEQUENCE [LARGE SCALE GENOMIC DNA]</scope>
    <source>
        <strain evidence="3 4">DSM 4734</strain>
    </source>
</reference>
<feature type="region of interest" description="Disordered" evidence="1">
    <location>
        <begin position="438"/>
        <end position="460"/>
    </location>
</feature>
<name>A0A495D290_9PROT</name>
<dbReference type="GO" id="GO:0004494">
    <property type="term" value="F:methylmalonyl-CoA mutase activity"/>
    <property type="evidence" value="ECO:0007669"/>
    <property type="project" value="TreeGrafter"/>
</dbReference>
<sequence>MTDTIRSLAGDFPPQTPETWAGLAEKALRGADFDATLGRSTIDGIKRGPAFFSRPDGAHAVDATPRDLHLPWGMRQTLVETTPEAANMAALDDLMGGTSELELRLDPTGEFGLKANEIELLDSALKGVDLTLAPIHLDSLGGQGHHAHLLLTLFARRRIDGEQVSGGLGLHPVERAARQGIALDDQCFPKAAALTELAQAAFPNLKIFRCNAAHMFEAGASESQELAIMAASAATYMRLIMETGLDANAAAKAIEAHLAADTDIHLTIAKLRAARRIFARIAESFGATGEARRLSLHVTTAGRMLSARDAWTNLIRNACAGFAAAAGGADAITVRPMTEAIGRPTGFARRVARNLHILLAEESHLGKVTDPAAGSYLHETLADSLAQSAWSLFQEIERRGGLVDAFASGWLQGEIDKSREASLARIADGKAPILGVTQYKDPDPRPVETDGDWPDLNAPEGALSATRFAARFEDEMEAAQ</sequence>
<dbReference type="InterPro" id="IPR016176">
    <property type="entry name" value="Cbl-dep_enz_cat"/>
</dbReference>
<evidence type="ECO:0000256" key="1">
    <source>
        <dbReference type="SAM" id="MobiDB-lite"/>
    </source>
</evidence>
<dbReference type="GO" id="GO:0019678">
    <property type="term" value="P:propionate metabolic process, methylmalonyl pathway"/>
    <property type="evidence" value="ECO:0007669"/>
    <property type="project" value="TreeGrafter"/>
</dbReference>
<organism evidence="3 4">
    <name type="scientific">Maricaulis maris</name>
    <dbReference type="NCBI Taxonomy" id="74318"/>
    <lineage>
        <taxon>Bacteria</taxon>
        <taxon>Pseudomonadati</taxon>
        <taxon>Pseudomonadota</taxon>
        <taxon>Alphaproteobacteria</taxon>
        <taxon>Maricaulales</taxon>
        <taxon>Maricaulaceae</taxon>
        <taxon>Maricaulis</taxon>
    </lineage>
</organism>
<gene>
    <name evidence="3" type="ORF">C7435_2763</name>
</gene>
<dbReference type="OrthoDB" id="9762378at2"/>
<dbReference type="GO" id="GO:0031419">
    <property type="term" value="F:cobalamin binding"/>
    <property type="evidence" value="ECO:0007669"/>
    <property type="project" value="InterPro"/>
</dbReference>
<dbReference type="PANTHER" id="PTHR48101:SF4">
    <property type="entry name" value="METHYLMALONYL-COA MUTASE, MITOCHONDRIAL"/>
    <property type="match status" value="1"/>
</dbReference>
<dbReference type="EMBL" id="RBIM01000006">
    <property type="protein sequence ID" value="RKQ95657.1"/>
    <property type="molecule type" value="Genomic_DNA"/>
</dbReference>
<evidence type="ECO:0000259" key="2">
    <source>
        <dbReference type="Pfam" id="PF01642"/>
    </source>
</evidence>
<proteinExistence type="predicted"/>
<dbReference type="Gene3D" id="3.20.20.240">
    <property type="entry name" value="Methylmalonyl-CoA mutase"/>
    <property type="match status" value="1"/>
</dbReference>
<dbReference type="Proteomes" id="UP000273675">
    <property type="component" value="Unassembled WGS sequence"/>
</dbReference>
<dbReference type="InterPro" id="IPR006099">
    <property type="entry name" value="MeMalonylCoA_mutase_a/b_cat"/>
</dbReference>
<dbReference type="SUPFAM" id="SSF51703">
    <property type="entry name" value="Cobalamin (vitamin B12)-dependent enzymes"/>
    <property type="match status" value="1"/>
</dbReference>
<dbReference type="AlphaFoldDB" id="A0A495D290"/>